<feature type="domain" description="Methyltransferase FkbM" evidence="1">
    <location>
        <begin position="96"/>
        <end position="209"/>
    </location>
</feature>
<dbReference type="AlphaFoldDB" id="A0A6C0E015"/>
<dbReference type="InterPro" id="IPR053188">
    <property type="entry name" value="FkbM_Methyltransferase"/>
</dbReference>
<evidence type="ECO:0000259" key="1">
    <source>
        <dbReference type="Pfam" id="PF05050"/>
    </source>
</evidence>
<dbReference type="Pfam" id="PF05050">
    <property type="entry name" value="Methyltransf_21"/>
    <property type="match status" value="1"/>
</dbReference>
<dbReference type="Gene3D" id="3.40.50.150">
    <property type="entry name" value="Vaccinia Virus protein VP39"/>
    <property type="match status" value="1"/>
</dbReference>
<dbReference type="SUPFAM" id="SSF53335">
    <property type="entry name" value="S-adenosyl-L-methionine-dependent methyltransferases"/>
    <property type="match status" value="1"/>
</dbReference>
<proteinExistence type="predicted"/>
<sequence length="231" mass="26998">MLSNDLKYQEAVKKNMYDSYYRDVLPVNHQLFLEKLKNEYFFTPKVCYDVGSSVLHWTRHVERIWDNVEVILFDGFSPYERLYKGYKYNIGVLSDKDNKIVKFYQNDFFFGGNSYYREIGYDNGSVFPVENYLEKETRTLDSIVIEKQFPYPDLIKIDVQGAELDILKGATNVLKHVKYLIVELQNVEYNEGAPLCDTTISYLKSVGFNCIAEKFSNNGPDGDYCFINTNL</sequence>
<name>A0A6C0E015_9ZZZZ</name>
<dbReference type="InterPro" id="IPR006342">
    <property type="entry name" value="FkbM_mtfrase"/>
</dbReference>
<accession>A0A6C0E015</accession>
<dbReference type="GO" id="GO:0008171">
    <property type="term" value="F:O-methyltransferase activity"/>
    <property type="evidence" value="ECO:0007669"/>
    <property type="project" value="TreeGrafter"/>
</dbReference>
<dbReference type="InterPro" id="IPR029063">
    <property type="entry name" value="SAM-dependent_MTases_sf"/>
</dbReference>
<dbReference type="EMBL" id="MN739710">
    <property type="protein sequence ID" value="QHT22466.1"/>
    <property type="molecule type" value="Genomic_DNA"/>
</dbReference>
<dbReference type="NCBIfam" id="TIGR01444">
    <property type="entry name" value="fkbM_fam"/>
    <property type="match status" value="1"/>
</dbReference>
<protein>
    <recommendedName>
        <fullName evidence="1">Methyltransferase FkbM domain-containing protein</fullName>
    </recommendedName>
</protein>
<organism evidence="2">
    <name type="scientific">viral metagenome</name>
    <dbReference type="NCBI Taxonomy" id="1070528"/>
    <lineage>
        <taxon>unclassified sequences</taxon>
        <taxon>metagenomes</taxon>
        <taxon>organismal metagenomes</taxon>
    </lineage>
</organism>
<evidence type="ECO:0000313" key="2">
    <source>
        <dbReference type="EMBL" id="QHT22466.1"/>
    </source>
</evidence>
<reference evidence="2" key="1">
    <citation type="journal article" date="2020" name="Nature">
        <title>Giant virus diversity and host interactions through global metagenomics.</title>
        <authorList>
            <person name="Schulz F."/>
            <person name="Roux S."/>
            <person name="Paez-Espino D."/>
            <person name="Jungbluth S."/>
            <person name="Walsh D.A."/>
            <person name="Denef V.J."/>
            <person name="McMahon K.D."/>
            <person name="Konstantinidis K.T."/>
            <person name="Eloe-Fadrosh E.A."/>
            <person name="Kyrpides N.C."/>
            <person name="Woyke T."/>
        </authorList>
    </citation>
    <scope>NUCLEOTIDE SEQUENCE</scope>
    <source>
        <strain evidence="2">GVMAG-M-3300023179-111</strain>
    </source>
</reference>
<dbReference type="PANTHER" id="PTHR36973:SF4">
    <property type="entry name" value="NODULATION PROTEIN"/>
    <property type="match status" value="1"/>
</dbReference>
<dbReference type="PANTHER" id="PTHR36973">
    <property type="entry name" value="SLL1456 PROTEIN-RELATED"/>
    <property type="match status" value="1"/>
</dbReference>